<dbReference type="Proteomes" id="UP000295455">
    <property type="component" value="Unassembled WGS sequence"/>
</dbReference>
<dbReference type="EMBL" id="SLUP01000010">
    <property type="protein sequence ID" value="TCL63098.1"/>
    <property type="molecule type" value="Genomic_DNA"/>
</dbReference>
<protein>
    <submittedName>
        <fullName evidence="3">Uncharacterized protein DUF3570</fullName>
    </submittedName>
</protein>
<keyword evidence="4" id="KW-1185">Reference proteome</keyword>
<feature type="region of interest" description="Disordered" evidence="1">
    <location>
        <begin position="100"/>
        <end position="140"/>
    </location>
</feature>
<comment type="caution">
    <text evidence="3">The sequence shown here is derived from an EMBL/GenBank/DDBJ whole genome shotgun (WGS) entry which is preliminary data.</text>
</comment>
<proteinExistence type="predicted"/>
<organism evidence="3 4">
    <name type="scientific">Mariniflexile fucanivorans</name>
    <dbReference type="NCBI Taxonomy" id="264023"/>
    <lineage>
        <taxon>Bacteria</taxon>
        <taxon>Pseudomonadati</taxon>
        <taxon>Bacteroidota</taxon>
        <taxon>Flavobacteriia</taxon>
        <taxon>Flavobacteriales</taxon>
        <taxon>Flavobacteriaceae</taxon>
        <taxon>Mariniflexile</taxon>
    </lineage>
</organism>
<evidence type="ECO:0000313" key="3">
    <source>
        <dbReference type="EMBL" id="TCL63098.1"/>
    </source>
</evidence>
<name>A0A4R1RBH1_9FLAO</name>
<feature type="chain" id="PRO_5020733490" evidence="2">
    <location>
        <begin position="19"/>
        <end position="482"/>
    </location>
</feature>
<evidence type="ECO:0000313" key="4">
    <source>
        <dbReference type="Proteomes" id="UP000295455"/>
    </source>
</evidence>
<reference evidence="3 4" key="1">
    <citation type="submission" date="2019-03" db="EMBL/GenBank/DDBJ databases">
        <title>Genomic Encyclopedia of Type Strains, Phase IV (KMG-IV): sequencing the most valuable type-strain genomes for metagenomic binning, comparative biology and taxonomic classification.</title>
        <authorList>
            <person name="Goeker M."/>
        </authorList>
    </citation>
    <scope>NUCLEOTIDE SEQUENCE [LARGE SCALE GENOMIC DNA]</scope>
    <source>
        <strain evidence="3 4">DSM 18792</strain>
    </source>
</reference>
<accession>A0A4R1RBH1</accession>
<dbReference type="RefSeq" id="WP_132219155.1">
    <property type="nucleotide sequence ID" value="NZ_OX156936.1"/>
</dbReference>
<keyword evidence="2" id="KW-0732">Signal</keyword>
<dbReference type="OrthoDB" id="5450709at2"/>
<dbReference type="AlphaFoldDB" id="A0A4R1RBH1"/>
<gene>
    <name evidence="3" type="ORF">EV196_11050</name>
</gene>
<evidence type="ECO:0000256" key="2">
    <source>
        <dbReference type="SAM" id="SignalP"/>
    </source>
</evidence>
<feature type="signal peptide" evidence="2">
    <location>
        <begin position="1"/>
        <end position="18"/>
    </location>
</feature>
<dbReference type="Pfam" id="PF12094">
    <property type="entry name" value="DUF3570"/>
    <property type="match status" value="1"/>
</dbReference>
<sequence length="482" mass="54333">MKKLTYLPVLFFVAIGFAQETNQTAYKKRVLETAEVDFLTSYYTQQGDNASVTGGIGTEKLSDFTPTIVISIPLNADDVLTIDAGISTYTSASSSNLNPFDISGASRGGDDDDDDDDDDHGGNNAGNVIGSPWVASSGASRQDTWGNLNIDYSHSSDDRNTVWNADVSLATEYDYFSLGFGGGLVKQFNEKNTTLGISTKIYLDQWMPKYPTELDSYVEVNGNLNQGFFEGITILDQNGDASTNWRPVSGFGLIDNKSRNSYSLSFSFSQILNKNSQFSLFFDLVQQKGWLANPMQRVYFADVNNYYIGNAESIDNYTSLSNRDVFQLADDIERLPNTRFKVPIGIRFHYYLNEILSLRTYYRYYFDDWGIRSNTASVELPIKVSQKFTLYPSYRYYNQTAADYFAPFEENLSTSAYYTSDYDLSEFSANQFGFGISYTDIFSNAHVWKFGLKSIDLKYNNYKRNSGLKANIISAGFKFVME</sequence>
<evidence type="ECO:0000256" key="1">
    <source>
        <dbReference type="SAM" id="MobiDB-lite"/>
    </source>
</evidence>
<dbReference type="InterPro" id="IPR021953">
    <property type="entry name" value="DUF3570"/>
</dbReference>
<feature type="compositionally biased region" description="Acidic residues" evidence="1">
    <location>
        <begin position="110"/>
        <end position="119"/>
    </location>
</feature>